<dbReference type="PROSITE" id="PS50088">
    <property type="entry name" value="ANK_REPEAT"/>
    <property type="match status" value="4"/>
</dbReference>
<keyword evidence="5" id="KW-0677">Repeat</keyword>
<feature type="region of interest" description="Disordered" evidence="15">
    <location>
        <begin position="1"/>
        <end position="28"/>
    </location>
</feature>
<evidence type="ECO:0000256" key="1">
    <source>
        <dbReference type="ARBA" id="ARBA00004653"/>
    </source>
</evidence>
<feature type="transmembrane region" description="Helical" evidence="14">
    <location>
        <begin position="469"/>
        <end position="492"/>
    </location>
</feature>
<evidence type="ECO:0000256" key="2">
    <source>
        <dbReference type="ARBA" id="ARBA00008574"/>
    </source>
</evidence>
<comment type="catalytic activity">
    <reaction evidence="12 14">
        <text>L-cysteinyl-[protein] + hexadecanoyl-CoA = S-hexadecanoyl-L-cysteinyl-[protein] + CoA</text>
        <dbReference type="Rhea" id="RHEA:36683"/>
        <dbReference type="Rhea" id="RHEA-COMP:10131"/>
        <dbReference type="Rhea" id="RHEA-COMP:11032"/>
        <dbReference type="ChEBI" id="CHEBI:29950"/>
        <dbReference type="ChEBI" id="CHEBI:57287"/>
        <dbReference type="ChEBI" id="CHEBI:57379"/>
        <dbReference type="ChEBI" id="CHEBI:74151"/>
        <dbReference type="EC" id="2.3.1.225"/>
    </reaction>
</comment>
<evidence type="ECO:0000313" key="18">
    <source>
        <dbReference type="Proteomes" id="UP000836841"/>
    </source>
</evidence>
<reference evidence="17 18" key="1">
    <citation type="submission" date="2022-03" db="EMBL/GenBank/DDBJ databases">
        <authorList>
            <person name="Nunn A."/>
            <person name="Chopra R."/>
            <person name="Nunn A."/>
            <person name="Contreras Garrido A."/>
        </authorList>
    </citation>
    <scope>NUCLEOTIDE SEQUENCE [LARGE SCALE GENOMIC DNA]</scope>
</reference>
<feature type="region of interest" description="Disordered" evidence="15">
    <location>
        <begin position="589"/>
        <end position="630"/>
    </location>
</feature>
<evidence type="ECO:0000256" key="7">
    <source>
        <dbReference type="ARBA" id="ARBA00023034"/>
    </source>
</evidence>
<dbReference type="EC" id="2.3.1.225" evidence="14"/>
<dbReference type="Gene3D" id="1.25.40.20">
    <property type="entry name" value="Ankyrin repeat-containing domain"/>
    <property type="match status" value="1"/>
</dbReference>
<keyword evidence="14" id="KW-0012">Acyltransferase</keyword>
<feature type="transmembrane region" description="Helical" evidence="14">
    <location>
        <begin position="311"/>
        <end position="330"/>
    </location>
</feature>
<organism evidence="17 18">
    <name type="scientific">Thlaspi arvense</name>
    <name type="common">Field penny-cress</name>
    <dbReference type="NCBI Taxonomy" id="13288"/>
    <lineage>
        <taxon>Eukaryota</taxon>
        <taxon>Viridiplantae</taxon>
        <taxon>Streptophyta</taxon>
        <taxon>Embryophyta</taxon>
        <taxon>Tracheophyta</taxon>
        <taxon>Spermatophyta</taxon>
        <taxon>Magnoliopsida</taxon>
        <taxon>eudicotyledons</taxon>
        <taxon>Gunneridae</taxon>
        <taxon>Pentapetalae</taxon>
        <taxon>rosids</taxon>
        <taxon>malvids</taxon>
        <taxon>Brassicales</taxon>
        <taxon>Brassicaceae</taxon>
        <taxon>Thlaspideae</taxon>
        <taxon>Thlaspi</taxon>
    </lineage>
</organism>
<feature type="repeat" description="ANK" evidence="13">
    <location>
        <begin position="164"/>
        <end position="196"/>
    </location>
</feature>
<evidence type="ECO:0000259" key="16">
    <source>
        <dbReference type="Pfam" id="PF01529"/>
    </source>
</evidence>
<feature type="domain" description="Palmitoyltransferase DHHC" evidence="16">
    <location>
        <begin position="387"/>
        <end position="508"/>
    </location>
</feature>
<dbReference type="InterPro" id="IPR001594">
    <property type="entry name" value="Palmitoyltrfase_DHHC"/>
</dbReference>
<dbReference type="PROSITE" id="PS50216">
    <property type="entry name" value="DHHC"/>
    <property type="match status" value="1"/>
</dbReference>
<feature type="repeat" description="ANK" evidence="13">
    <location>
        <begin position="64"/>
        <end position="96"/>
    </location>
</feature>
<evidence type="ECO:0000256" key="15">
    <source>
        <dbReference type="SAM" id="MobiDB-lite"/>
    </source>
</evidence>
<dbReference type="PROSITE" id="PS50297">
    <property type="entry name" value="ANK_REP_REGION"/>
    <property type="match status" value="3"/>
</dbReference>
<evidence type="ECO:0000256" key="8">
    <source>
        <dbReference type="ARBA" id="ARBA00023043"/>
    </source>
</evidence>
<dbReference type="EMBL" id="OU466862">
    <property type="protein sequence ID" value="CAH2072290.1"/>
    <property type="molecule type" value="Genomic_DNA"/>
</dbReference>
<gene>
    <name evidence="17" type="ORF">TAV2_LOCUS20890</name>
</gene>
<dbReference type="InterPro" id="IPR002110">
    <property type="entry name" value="Ankyrin_rpt"/>
</dbReference>
<dbReference type="Proteomes" id="UP000836841">
    <property type="component" value="Chromosome 6"/>
</dbReference>
<evidence type="ECO:0000256" key="5">
    <source>
        <dbReference type="ARBA" id="ARBA00022737"/>
    </source>
</evidence>
<evidence type="ECO:0000256" key="10">
    <source>
        <dbReference type="ARBA" id="ARBA00023139"/>
    </source>
</evidence>
<accession>A0AAU9SSM5</accession>
<dbReference type="PANTHER" id="PTHR24161">
    <property type="entry name" value="ANK_REP_REGION DOMAIN-CONTAINING PROTEIN-RELATED"/>
    <property type="match status" value="1"/>
</dbReference>
<dbReference type="PANTHER" id="PTHR24161:SF17">
    <property type="entry name" value="PALMITOYLTRANSFERASE"/>
    <property type="match status" value="1"/>
</dbReference>
<keyword evidence="8 13" id="KW-0040">ANK repeat</keyword>
<dbReference type="SMART" id="SM00248">
    <property type="entry name" value="ANK"/>
    <property type="match status" value="7"/>
</dbReference>
<keyword evidence="3 14" id="KW-0808">Transferase</keyword>
<evidence type="ECO:0000256" key="14">
    <source>
        <dbReference type="RuleBase" id="RU079119"/>
    </source>
</evidence>
<evidence type="ECO:0000256" key="11">
    <source>
        <dbReference type="ARBA" id="ARBA00023288"/>
    </source>
</evidence>
<evidence type="ECO:0000256" key="9">
    <source>
        <dbReference type="ARBA" id="ARBA00023136"/>
    </source>
</evidence>
<keyword evidence="7" id="KW-0333">Golgi apparatus</keyword>
<proteinExistence type="inferred from homology"/>
<dbReference type="SUPFAM" id="SSF48403">
    <property type="entry name" value="Ankyrin repeat"/>
    <property type="match status" value="1"/>
</dbReference>
<evidence type="ECO:0000313" key="17">
    <source>
        <dbReference type="EMBL" id="CAH2072290.1"/>
    </source>
</evidence>
<keyword evidence="6 14" id="KW-1133">Transmembrane helix</keyword>
<comment type="subcellular location">
    <subcellularLocation>
        <location evidence="1">Golgi apparatus membrane</location>
        <topology evidence="1">Multi-pass membrane protein</topology>
    </subcellularLocation>
</comment>
<evidence type="ECO:0000256" key="3">
    <source>
        <dbReference type="ARBA" id="ARBA00022679"/>
    </source>
</evidence>
<sequence>MSSEIEVVEEVQSNPKANGESSSKGIEDESLKNDVYTAAAYGDLEKLHRLVECEGCSVSEPDGLGYYALQWSALNNRTAVAQYIIEHGGDINATDHTGQTALHWSAVRGAIQVAELLLQEGARVDATDMYGYQPTHVAAQYGQTAFLCHVVSKWNADPDVPDNDGRSPLHWAAYKGFADSIRLLLFLDAYRGRQDKEGCTPLHWAAIRGNLEACTVLVQAGKKEDLMITDNTGLTPAQLAAEKNHRQVSFFLGNARRLLEKRCDGSSPLGRLSKLGLAPVLWSMILLLLLIYTNSVILASNLPKLTTGIGALAWLGFLLATGGLVLFYRCSKKDPGYIRMNIHDPQTMKDDVGTTVENRVKQPCFACWELDAALCNMQAPTLFLFVQIIRPLRAKHCSTCDRCVEQFDHHCPWVSNCVGKKNKWDFFLFLLLEVLAMLITGGVTLARVLSDPSAPSSFGAWMSHVASNHVGALSFLLIEFCLFFSVAVLTVIQGSQISRNITTNEMANALRYSYLRGPGGRFRNPYDLGCRRNCSDFLVKGYNEDIECHEEDTTQRQEGISMMQMQRSPNIQNGNGHVAIDVNPIHNSQSAHVHSSNCSHSHTSKSKSDSVPLGLGLGLGRNPTRPVVPP</sequence>
<dbReference type="AlphaFoldDB" id="A0AAU9SSM5"/>
<keyword evidence="10" id="KW-0564">Palmitate</keyword>
<evidence type="ECO:0000256" key="13">
    <source>
        <dbReference type="PROSITE-ProRule" id="PRU00023"/>
    </source>
</evidence>
<evidence type="ECO:0000256" key="12">
    <source>
        <dbReference type="ARBA" id="ARBA00048048"/>
    </source>
</evidence>
<feature type="transmembrane region" description="Helical" evidence="14">
    <location>
        <begin position="280"/>
        <end position="299"/>
    </location>
</feature>
<feature type="repeat" description="ANK" evidence="13">
    <location>
        <begin position="197"/>
        <end position="221"/>
    </location>
</feature>
<dbReference type="FunFam" id="1.25.40.20:FF:000300">
    <property type="entry name" value="S-acyltransferase"/>
    <property type="match status" value="1"/>
</dbReference>
<dbReference type="InterPro" id="IPR036770">
    <property type="entry name" value="Ankyrin_rpt-contain_sf"/>
</dbReference>
<dbReference type="GO" id="GO:0000139">
    <property type="term" value="C:Golgi membrane"/>
    <property type="evidence" value="ECO:0007669"/>
    <property type="project" value="UniProtKB-SubCell"/>
</dbReference>
<dbReference type="GO" id="GO:0019706">
    <property type="term" value="F:protein-cysteine S-palmitoyltransferase activity"/>
    <property type="evidence" value="ECO:0007669"/>
    <property type="project" value="UniProtKB-EC"/>
</dbReference>
<dbReference type="Pfam" id="PF12796">
    <property type="entry name" value="Ank_2"/>
    <property type="match status" value="2"/>
</dbReference>
<feature type="repeat" description="ANK" evidence="13">
    <location>
        <begin position="97"/>
        <end position="129"/>
    </location>
</feature>
<feature type="compositionally biased region" description="Polar residues" evidence="15">
    <location>
        <begin position="12"/>
        <end position="24"/>
    </location>
</feature>
<name>A0AAU9SSM5_THLAR</name>
<keyword evidence="4 14" id="KW-0812">Transmembrane</keyword>
<feature type="transmembrane region" description="Helical" evidence="14">
    <location>
        <begin position="426"/>
        <end position="449"/>
    </location>
</feature>
<dbReference type="FunFam" id="1.25.40.20:FF:000334">
    <property type="entry name" value="S-acyltransferase"/>
    <property type="match status" value="1"/>
</dbReference>
<keyword evidence="11" id="KW-0449">Lipoprotein</keyword>
<evidence type="ECO:0000256" key="4">
    <source>
        <dbReference type="ARBA" id="ARBA00022692"/>
    </source>
</evidence>
<feature type="compositionally biased region" description="Low complexity" evidence="15">
    <location>
        <begin position="590"/>
        <end position="601"/>
    </location>
</feature>
<keyword evidence="18" id="KW-1185">Reference proteome</keyword>
<evidence type="ECO:0000256" key="6">
    <source>
        <dbReference type="ARBA" id="ARBA00022989"/>
    </source>
</evidence>
<protein>
    <recommendedName>
        <fullName evidence="14">S-acyltransferase</fullName>
        <ecNumber evidence="14">2.3.1.225</ecNumber>
    </recommendedName>
    <alternativeName>
        <fullName evidence="14">Palmitoyltransferase</fullName>
    </alternativeName>
</protein>
<keyword evidence="9 14" id="KW-0472">Membrane</keyword>
<comment type="similarity">
    <text evidence="2 14">Belongs to the DHHC palmitoyltransferase family.</text>
</comment>
<comment type="domain">
    <text evidence="14">The DHHC domain is required for palmitoyltransferase activity.</text>
</comment>
<dbReference type="Pfam" id="PF01529">
    <property type="entry name" value="DHHC"/>
    <property type="match status" value="1"/>
</dbReference>